<accession>A0ABW4TPC8</accession>
<proteinExistence type="predicted"/>
<sequence length="56" mass="6053">MNAKKAVLILVVVFLGFWMFTDPSGMAEASKSAAAGTWSLAEDLFRAVIRFFGALV</sequence>
<evidence type="ECO:0000313" key="1">
    <source>
        <dbReference type="EMBL" id="MFD1948464.1"/>
    </source>
</evidence>
<evidence type="ECO:0000313" key="2">
    <source>
        <dbReference type="Proteomes" id="UP001597351"/>
    </source>
</evidence>
<dbReference type="Proteomes" id="UP001597351">
    <property type="component" value="Unassembled WGS sequence"/>
</dbReference>
<dbReference type="RefSeq" id="WP_343920543.1">
    <property type="nucleotide sequence ID" value="NZ_BAAAJT010000002.1"/>
</dbReference>
<dbReference type="EMBL" id="JBHUGD010000003">
    <property type="protein sequence ID" value="MFD1948464.1"/>
    <property type="molecule type" value="Genomic_DNA"/>
</dbReference>
<comment type="caution">
    <text evidence="1">The sequence shown here is derived from an EMBL/GenBank/DDBJ whole genome shotgun (WGS) entry which is preliminary data.</text>
</comment>
<organism evidence="1 2">
    <name type="scientific">Nocardioides aestuarii</name>
    <dbReference type="NCBI Taxonomy" id="252231"/>
    <lineage>
        <taxon>Bacteria</taxon>
        <taxon>Bacillati</taxon>
        <taxon>Actinomycetota</taxon>
        <taxon>Actinomycetes</taxon>
        <taxon>Propionibacteriales</taxon>
        <taxon>Nocardioidaceae</taxon>
        <taxon>Nocardioides</taxon>
    </lineage>
</organism>
<name>A0ABW4TPC8_9ACTN</name>
<keyword evidence="2" id="KW-1185">Reference proteome</keyword>
<protein>
    <submittedName>
        <fullName evidence="1">Uncharacterized protein</fullName>
    </submittedName>
</protein>
<reference evidence="2" key="1">
    <citation type="journal article" date="2019" name="Int. J. Syst. Evol. Microbiol.">
        <title>The Global Catalogue of Microorganisms (GCM) 10K type strain sequencing project: providing services to taxonomists for standard genome sequencing and annotation.</title>
        <authorList>
            <consortium name="The Broad Institute Genomics Platform"/>
            <consortium name="The Broad Institute Genome Sequencing Center for Infectious Disease"/>
            <person name="Wu L."/>
            <person name="Ma J."/>
        </authorList>
    </citation>
    <scope>NUCLEOTIDE SEQUENCE [LARGE SCALE GENOMIC DNA]</scope>
    <source>
        <strain evidence="2">CGMCC 1.12477</strain>
    </source>
</reference>
<gene>
    <name evidence="1" type="ORF">ACFSDE_16795</name>
</gene>